<reference evidence="1 2" key="1">
    <citation type="submission" date="2019-03" db="EMBL/GenBank/DDBJ databases">
        <title>The complete genome sequence of Swingsia_sp. F3b2 LMG30590(T).</title>
        <authorList>
            <person name="Chua K.-O."/>
            <person name="Chan K.-G."/>
            <person name="See-Too W.-S."/>
        </authorList>
    </citation>
    <scope>NUCLEOTIDE SEQUENCE [LARGE SCALE GENOMIC DNA]</scope>
    <source>
        <strain evidence="1 2">F3b2</strain>
    </source>
</reference>
<dbReference type="KEGG" id="swf:E3E12_08240"/>
<keyword evidence="2" id="KW-1185">Reference proteome</keyword>
<evidence type="ECO:0000313" key="2">
    <source>
        <dbReference type="Proteomes" id="UP000318709"/>
    </source>
</evidence>
<proteinExistence type="predicted"/>
<dbReference type="Proteomes" id="UP000318709">
    <property type="component" value="Chromosome"/>
</dbReference>
<dbReference type="RefSeq" id="WP_141443886.1">
    <property type="nucleotide sequence ID" value="NZ_CP038231.1"/>
</dbReference>
<sequence length="125" mass="13994">MPKISLNNMPETAPKAIKLKWTTTRDANDLPKEEKGIFVIESERNGVIFVGSGAIGERVLARLEEKPFEAYIKHGLRFAWAPFDEKGRSKAVVAWLQSRYNPRLNAKTNSASEEIPVNLPFPVAS</sequence>
<dbReference type="EMBL" id="CP038231">
    <property type="protein sequence ID" value="QDH14182.1"/>
    <property type="molecule type" value="Genomic_DNA"/>
</dbReference>
<dbReference type="AlphaFoldDB" id="A0A4Y6U9W1"/>
<evidence type="ECO:0000313" key="1">
    <source>
        <dbReference type="EMBL" id="QDH14182.1"/>
    </source>
</evidence>
<protein>
    <submittedName>
        <fullName evidence="1">Uncharacterized protein</fullName>
    </submittedName>
</protein>
<name>A0A4Y6U9W1_9PROT</name>
<organism evidence="1 2">
    <name type="scientific">Formicincola oecophyllae</name>
    <dbReference type="NCBI Taxonomy" id="2558361"/>
    <lineage>
        <taxon>Bacteria</taxon>
        <taxon>Pseudomonadati</taxon>
        <taxon>Pseudomonadota</taxon>
        <taxon>Alphaproteobacteria</taxon>
        <taxon>Acetobacterales</taxon>
        <taxon>Acetobacteraceae</taxon>
        <taxon>Formicincola</taxon>
    </lineage>
</organism>
<gene>
    <name evidence="1" type="ORF">E3E12_08240</name>
</gene>
<accession>A0A4Y6U9W1</accession>